<protein>
    <recommendedName>
        <fullName evidence="6">Tyr recombinase domain-containing protein</fullName>
    </recommendedName>
</protein>
<dbReference type="InterPro" id="IPR050090">
    <property type="entry name" value="Tyrosine_recombinase_XerCD"/>
</dbReference>
<dbReference type="PROSITE" id="PS51898">
    <property type="entry name" value="TYR_RECOMBINASE"/>
    <property type="match status" value="1"/>
</dbReference>
<organism evidence="5">
    <name type="scientific">marine sediment metagenome</name>
    <dbReference type="NCBI Taxonomy" id="412755"/>
    <lineage>
        <taxon>unclassified sequences</taxon>
        <taxon>metagenomes</taxon>
        <taxon>ecological metagenomes</taxon>
    </lineage>
</organism>
<feature type="domain" description="Tyr recombinase" evidence="3">
    <location>
        <begin position="97"/>
        <end position="237"/>
    </location>
</feature>
<dbReference type="Gene3D" id="1.10.443.10">
    <property type="entry name" value="Intergrase catalytic core"/>
    <property type="match status" value="1"/>
</dbReference>
<evidence type="ECO:0000259" key="4">
    <source>
        <dbReference type="PROSITE" id="PS51900"/>
    </source>
</evidence>
<reference evidence="5" key="1">
    <citation type="journal article" date="2014" name="Front. Microbiol.">
        <title>High frequency of phylogenetically diverse reductive dehalogenase-homologous genes in deep subseafloor sedimentary metagenomes.</title>
        <authorList>
            <person name="Kawai M."/>
            <person name="Futagami T."/>
            <person name="Toyoda A."/>
            <person name="Takaki Y."/>
            <person name="Nishi S."/>
            <person name="Hori S."/>
            <person name="Arai W."/>
            <person name="Tsubouchi T."/>
            <person name="Morono Y."/>
            <person name="Uchiyama I."/>
            <person name="Ito T."/>
            <person name="Fujiyama A."/>
            <person name="Inagaki F."/>
            <person name="Takami H."/>
        </authorList>
    </citation>
    <scope>NUCLEOTIDE SEQUENCE</scope>
    <source>
        <strain evidence="5">Expedition CK06-06</strain>
    </source>
</reference>
<proteinExistence type="predicted"/>
<evidence type="ECO:0000256" key="1">
    <source>
        <dbReference type="ARBA" id="ARBA00023125"/>
    </source>
</evidence>
<feature type="domain" description="Core-binding (CB)" evidence="4">
    <location>
        <begin position="2"/>
        <end position="77"/>
    </location>
</feature>
<dbReference type="EMBL" id="BARW01030608">
    <property type="protein sequence ID" value="GAJ07791.1"/>
    <property type="molecule type" value="Genomic_DNA"/>
</dbReference>
<dbReference type="GO" id="GO:0003677">
    <property type="term" value="F:DNA binding"/>
    <property type="evidence" value="ECO:0007669"/>
    <property type="project" value="UniProtKB-KW"/>
</dbReference>
<keyword evidence="1" id="KW-0238">DNA-binding</keyword>
<dbReference type="GO" id="GO:0006310">
    <property type="term" value="P:DNA recombination"/>
    <property type="evidence" value="ECO:0007669"/>
    <property type="project" value="UniProtKB-KW"/>
</dbReference>
<dbReference type="Gene3D" id="1.10.150.130">
    <property type="match status" value="1"/>
</dbReference>
<evidence type="ECO:0000259" key="3">
    <source>
        <dbReference type="PROSITE" id="PS51898"/>
    </source>
</evidence>
<dbReference type="InterPro" id="IPR011010">
    <property type="entry name" value="DNA_brk_join_enz"/>
</dbReference>
<dbReference type="InterPro" id="IPR010998">
    <property type="entry name" value="Integrase_recombinase_N"/>
</dbReference>
<sequence>MMRTRDAIEEFLLSRGGLRPRTLKEYQNHLELFERSFPDLPETPQPIQVWLNNFNGVTPETVHARFRTLRAFYKQLFLFHNIPNLMLQVRPPQLKRKAMRTFTDLELFTLFSLPLTPRESALLTLLLDIGPRAGECVNLTWGDITPGFVTLRGKTGERTVPISETTYRRLAALSTGTSHVFLGKRGPLTYQGIYKMMRRLCQRAGISGRRSSPHTFRHSFATNYAAAEGCDPKVLQD</sequence>
<evidence type="ECO:0000256" key="2">
    <source>
        <dbReference type="ARBA" id="ARBA00023172"/>
    </source>
</evidence>
<dbReference type="PROSITE" id="PS51900">
    <property type="entry name" value="CB"/>
    <property type="match status" value="1"/>
</dbReference>
<dbReference type="InterPro" id="IPR002104">
    <property type="entry name" value="Integrase_catalytic"/>
</dbReference>
<dbReference type="AlphaFoldDB" id="X1V6B4"/>
<dbReference type="Pfam" id="PF00589">
    <property type="entry name" value="Phage_integrase"/>
    <property type="match status" value="1"/>
</dbReference>
<dbReference type="PANTHER" id="PTHR30349">
    <property type="entry name" value="PHAGE INTEGRASE-RELATED"/>
    <property type="match status" value="1"/>
</dbReference>
<keyword evidence="2" id="KW-0233">DNA recombination</keyword>
<gene>
    <name evidence="5" type="ORF">S12H4_48895</name>
</gene>
<name>X1V6B4_9ZZZZ</name>
<dbReference type="InterPro" id="IPR013762">
    <property type="entry name" value="Integrase-like_cat_sf"/>
</dbReference>
<dbReference type="SUPFAM" id="SSF56349">
    <property type="entry name" value="DNA breaking-rejoining enzymes"/>
    <property type="match status" value="1"/>
</dbReference>
<dbReference type="InterPro" id="IPR044068">
    <property type="entry name" value="CB"/>
</dbReference>
<accession>X1V6B4</accession>
<evidence type="ECO:0000313" key="5">
    <source>
        <dbReference type="EMBL" id="GAJ07791.1"/>
    </source>
</evidence>
<evidence type="ECO:0008006" key="6">
    <source>
        <dbReference type="Google" id="ProtNLM"/>
    </source>
</evidence>
<comment type="caution">
    <text evidence="5">The sequence shown here is derived from an EMBL/GenBank/DDBJ whole genome shotgun (WGS) entry which is preliminary data.</text>
</comment>
<feature type="non-terminal residue" evidence="5">
    <location>
        <position position="237"/>
    </location>
</feature>
<dbReference type="GO" id="GO:0015074">
    <property type="term" value="P:DNA integration"/>
    <property type="evidence" value="ECO:0007669"/>
    <property type="project" value="InterPro"/>
</dbReference>